<dbReference type="OrthoDB" id="9792756at2"/>
<dbReference type="RefSeq" id="WP_105038030.1">
    <property type="nucleotide sequence ID" value="NZ_PPSL01000001.1"/>
</dbReference>
<dbReference type="GO" id="GO:0005829">
    <property type="term" value="C:cytosol"/>
    <property type="evidence" value="ECO:0007669"/>
    <property type="project" value="TreeGrafter"/>
</dbReference>
<dbReference type="PANTHER" id="PTHR34986">
    <property type="entry name" value="EVOLVED BETA-GALACTOSIDASE SUBUNIT BETA"/>
    <property type="match status" value="1"/>
</dbReference>
<dbReference type="Proteomes" id="UP000239872">
    <property type="component" value="Unassembled WGS sequence"/>
</dbReference>
<dbReference type="NCBIfam" id="TIGR00022">
    <property type="entry name" value="YhcH/YjgK/YiaL family protein"/>
    <property type="match status" value="1"/>
</dbReference>
<dbReference type="InterPro" id="IPR037012">
    <property type="entry name" value="NanQ/TabA/YiaL_sf"/>
</dbReference>
<gene>
    <name evidence="1" type="ORF">CJD36_001745</name>
</gene>
<evidence type="ECO:0000313" key="1">
    <source>
        <dbReference type="EMBL" id="PQJ13145.1"/>
    </source>
</evidence>
<proteinExistence type="predicted"/>
<name>A0A2S7T2W7_9BACT</name>
<dbReference type="Gene3D" id="2.60.120.370">
    <property type="entry name" value="YhcH/YjgK/YiaL"/>
    <property type="match status" value="1"/>
</dbReference>
<protein>
    <submittedName>
        <fullName evidence="1">YhcH/YjgK/YiaL family protein</fullName>
    </submittedName>
</protein>
<evidence type="ECO:0000313" key="2">
    <source>
        <dbReference type="Proteomes" id="UP000239872"/>
    </source>
</evidence>
<sequence length="150" mass="17066">MVIDKLEHVHRYTAIGEGIAKALKYLQETDLVNIPLGKHVIDGDKLFAIVQEYDTMDAATEQMESHRKYTDVQYVVSESELVGHSLLSTQAVSKEYSNEEDFMLYADKPDFFSRFDAGTFMIFFPSDLHMPCIKLNAPVKVRKVVVKVGM</sequence>
<dbReference type="EMBL" id="PPSL01000001">
    <property type="protein sequence ID" value="PQJ13145.1"/>
    <property type="molecule type" value="Genomic_DNA"/>
</dbReference>
<dbReference type="SUPFAM" id="SSF51197">
    <property type="entry name" value="Clavaminate synthase-like"/>
    <property type="match status" value="1"/>
</dbReference>
<dbReference type="Pfam" id="PF04074">
    <property type="entry name" value="DUF386"/>
    <property type="match status" value="1"/>
</dbReference>
<organism evidence="1 2">
    <name type="scientific">Flavipsychrobacter stenotrophus</name>
    <dbReference type="NCBI Taxonomy" id="2077091"/>
    <lineage>
        <taxon>Bacteria</taxon>
        <taxon>Pseudomonadati</taxon>
        <taxon>Bacteroidota</taxon>
        <taxon>Chitinophagia</taxon>
        <taxon>Chitinophagales</taxon>
        <taxon>Chitinophagaceae</taxon>
        <taxon>Flavipsychrobacter</taxon>
    </lineage>
</organism>
<dbReference type="AlphaFoldDB" id="A0A2S7T2W7"/>
<dbReference type="InterPro" id="IPR004375">
    <property type="entry name" value="NanQ/TabA/YiaL"/>
</dbReference>
<keyword evidence="2" id="KW-1185">Reference proteome</keyword>
<reference evidence="1 2" key="1">
    <citation type="submission" date="2018-01" db="EMBL/GenBank/DDBJ databases">
        <title>A novel member of the phylum Bacteroidetes isolated from glacier ice.</title>
        <authorList>
            <person name="Liu Q."/>
            <person name="Xin Y.-H."/>
        </authorList>
    </citation>
    <scope>NUCLEOTIDE SEQUENCE [LARGE SCALE GENOMIC DNA]</scope>
    <source>
        <strain evidence="1 2">RB1R16</strain>
    </source>
</reference>
<dbReference type="PANTHER" id="PTHR34986:SF1">
    <property type="entry name" value="PROTEIN YIAL"/>
    <property type="match status" value="1"/>
</dbReference>
<comment type="caution">
    <text evidence="1">The sequence shown here is derived from an EMBL/GenBank/DDBJ whole genome shotgun (WGS) entry which is preliminary data.</text>
</comment>
<accession>A0A2S7T2W7</accession>